<evidence type="ECO:0000313" key="4">
    <source>
        <dbReference type="EMBL" id="CAF4282069.1"/>
    </source>
</evidence>
<evidence type="ECO:0000256" key="1">
    <source>
        <dbReference type="ARBA" id="ARBA00022729"/>
    </source>
</evidence>
<feature type="signal peptide" evidence="3">
    <location>
        <begin position="1"/>
        <end position="19"/>
    </location>
</feature>
<proteinExistence type="predicted"/>
<accession>A0A820GSB9</accession>
<dbReference type="PANTHER" id="PTHR33562">
    <property type="entry name" value="ATILLA, ISOFORM B-RELATED-RELATED"/>
    <property type="match status" value="1"/>
</dbReference>
<dbReference type="Pfam" id="PF17064">
    <property type="entry name" value="QVR"/>
    <property type="match status" value="1"/>
</dbReference>
<comment type="caution">
    <text evidence="4">The sequence shown here is derived from an EMBL/GenBank/DDBJ whole genome shotgun (WGS) entry which is preliminary data.</text>
</comment>
<dbReference type="EMBL" id="CAJOBB010012822">
    <property type="protein sequence ID" value="CAF4282069.1"/>
    <property type="molecule type" value="Genomic_DNA"/>
</dbReference>
<evidence type="ECO:0000313" key="5">
    <source>
        <dbReference type="Proteomes" id="UP000663868"/>
    </source>
</evidence>
<organism evidence="4 5">
    <name type="scientific">Adineta steineri</name>
    <dbReference type="NCBI Taxonomy" id="433720"/>
    <lineage>
        <taxon>Eukaryota</taxon>
        <taxon>Metazoa</taxon>
        <taxon>Spiralia</taxon>
        <taxon>Gnathifera</taxon>
        <taxon>Rotifera</taxon>
        <taxon>Eurotatoria</taxon>
        <taxon>Bdelloidea</taxon>
        <taxon>Adinetida</taxon>
        <taxon>Adinetidae</taxon>
        <taxon>Adineta</taxon>
    </lineage>
</organism>
<gene>
    <name evidence="4" type="ORF">KXQ929_LOCUS44496</name>
</gene>
<name>A0A820GSB9_9BILA</name>
<reference evidence="4" key="1">
    <citation type="submission" date="2021-02" db="EMBL/GenBank/DDBJ databases">
        <authorList>
            <person name="Nowell W R."/>
        </authorList>
    </citation>
    <scope>NUCLEOTIDE SEQUENCE</scope>
</reference>
<dbReference type="AlphaFoldDB" id="A0A820GSB9"/>
<dbReference type="InterPro" id="IPR031424">
    <property type="entry name" value="QVR-like"/>
</dbReference>
<evidence type="ECO:0000256" key="2">
    <source>
        <dbReference type="ARBA" id="ARBA00023180"/>
    </source>
</evidence>
<dbReference type="GO" id="GO:0032222">
    <property type="term" value="P:regulation of synaptic transmission, cholinergic"/>
    <property type="evidence" value="ECO:0007669"/>
    <property type="project" value="InterPro"/>
</dbReference>
<dbReference type="GO" id="GO:0030431">
    <property type="term" value="P:sleep"/>
    <property type="evidence" value="ECO:0007669"/>
    <property type="project" value="InterPro"/>
</dbReference>
<evidence type="ECO:0008006" key="6">
    <source>
        <dbReference type="Google" id="ProtNLM"/>
    </source>
</evidence>
<dbReference type="Proteomes" id="UP000663868">
    <property type="component" value="Unassembled WGS sequence"/>
</dbReference>
<dbReference type="InterPro" id="IPR050975">
    <property type="entry name" value="Sleep_regulator"/>
</dbReference>
<evidence type="ECO:0000256" key="3">
    <source>
        <dbReference type="SAM" id="SignalP"/>
    </source>
</evidence>
<keyword evidence="2" id="KW-0325">Glycoprotein</keyword>
<sequence>MQSIFILLLTLGCISIVSTYQCYQCHGESNGDCNDPFNATGGITDYDKEEASPGEICVKAKLKTNGRSTIERDTNSYGLFNCVPGENGCKKYINGDLTATICCCTSDLCNAVSIIQQKPLIVLLTMSISVMFTYRWY</sequence>
<feature type="chain" id="PRO_5032276698" description="Protein sleepless" evidence="3">
    <location>
        <begin position="20"/>
        <end position="137"/>
    </location>
</feature>
<keyword evidence="1 3" id="KW-0732">Signal</keyword>
<protein>
    <recommendedName>
        <fullName evidence="6">Protein sleepless</fullName>
    </recommendedName>
</protein>